<comment type="caution">
    <text evidence="2">The sequence shown here is derived from an EMBL/GenBank/DDBJ whole genome shotgun (WGS) entry which is preliminary data.</text>
</comment>
<proteinExistence type="predicted"/>
<keyword evidence="3" id="KW-1185">Reference proteome</keyword>
<dbReference type="AlphaFoldDB" id="A0A0J1FNF4"/>
<name>A0A0J1FNF4_9FIRM</name>
<keyword evidence="1" id="KW-0812">Transmembrane</keyword>
<evidence type="ECO:0000256" key="1">
    <source>
        <dbReference type="SAM" id="Phobius"/>
    </source>
</evidence>
<reference evidence="2 3" key="1">
    <citation type="submission" date="2015-06" db="EMBL/GenBank/DDBJ databases">
        <title>Draft genome of the moderately acidophilic sulfate reducer Candidatus Desulfosporosinus acididurans strain M1.</title>
        <authorList>
            <person name="Poehlein A."/>
            <person name="Petzsch P."/>
            <person name="Johnson B.D."/>
            <person name="Schloemann M."/>
            <person name="Daniel R."/>
            <person name="Muehling M."/>
        </authorList>
    </citation>
    <scope>NUCLEOTIDE SEQUENCE [LARGE SCALE GENOMIC DNA]</scope>
    <source>
        <strain evidence="2 3">M1</strain>
    </source>
</reference>
<keyword evidence="1" id="KW-1133">Transmembrane helix</keyword>
<dbReference type="Proteomes" id="UP000036356">
    <property type="component" value="Unassembled WGS sequence"/>
</dbReference>
<protein>
    <submittedName>
        <fullName evidence="2">Uncharacterized protein</fullName>
    </submittedName>
</protein>
<keyword evidence="1" id="KW-0472">Membrane</keyword>
<feature type="transmembrane region" description="Helical" evidence="1">
    <location>
        <begin position="38"/>
        <end position="58"/>
    </location>
</feature>
<gene>
    <name evidence="2" type="ORF">DEAC_c32100</name>
</gene>
<sequence length="61" mass="6466">MAAFSIGSALTMVTIGLLVVKASSSFKRLEKGWVINNLSMASSLLILFLGAAVMLQSINHI</sequence>
<evidence type="ECO:0000313" key="2">
    <source>
        <dbReference type="EMBL" id="KLU64882.1"/>
    </source>
</evidence>
<evidence type="ECO:0000313" key="3">
    <source>
        <dbReference type="Proteomes" id="UP000036356"/>
    </source>
</evidence>
<accession>A0A0J1FNF4</accession>
<dbReference type="EMBL" id="LDZY01000011">
    <property type="protein sequence ID" value="KLU64882.1"/>
    <property type="molecule type" value="Genomic_DNA"/>
</dbReference>
<dbReference type="PATRIC" id="fig|476652.3.peg.3388"/>
<organism evidence="2 3">
    <name type="scientific">Desulfosporosinus acididurans</name>
    <dbReference type="NCBI Taxonomy" id="476652"/>
    <lineage>
        <taxon>Bacteria</taxon>
        <taxon>Bacillati</taxon>
        <taxon>Bacillota</taxon>
        <taxon>Clostridia</taxon>
        <taxon>Eubacteriales</taxon>
        <taxon>Desulfitobacteriaceae</taxon>
        <taxon>Desulfosporosinus</taxon>
    </lineage>
</organism>